<dbReference type="InterPro" id="IPR041628">
    <property type="entry name" value="ChlI/MoxR_AAA_lid"/>
</dbReference>
<dbReference type="InterPro" id="IPR011703">
    <property type="entry name" value="ATPase_AAA-3"/>
</dbReference>
<dbReference type="PIRSF" id="PIRSF002849">
    <property type="entry name" value="AAA_ATPase_chaperone_MoxR_prd"/>
    <property type="match status" value="1"/>
</dbReference>
<protein>
    <submittedName>
        <fullName evidence="3">Methanol dehydrogenase regulator (MoxR) homolog</fullName>
    </submittedName>
</protein>
<accession>A0ABN7RY04</accession>
<evidence type="ECO:0000313" key="4">
    <source>
        <dbReference type="Proteomes" id="UP000681526"/>
    </source>
</evidence>
<dbReference type="Gene3D" id="3.40.50.300">
    <property type="entry name" value="P-loop containing nucleotide triphosphate hydrolases"/>
    <property type="match status" value="1"/>
</dbReference>
<organism evidence="3 4">
    <name type="scientific">Thermobacillus xylanilyticus</name>
    <dbReference type="NCBI Taxonomy" id="76633"/>
    <lineage>
        <taxon>Bacteria</taxon>
        <taxon>Bacillati</taxon>
        <taxon>Bacillota</taxon>
        <taxon>Bacilli</taxon>
        <taxon>Bacillales</taxon>
        <taxon>Paenibacillaceae</taxon>
        <taxon>Thermobacillus</taxon>
    </lineage>
</organism>
<feature type="domain" description="ATPase AAA-3" evidence="1">
    <location>
        <begin position="54"/>
        <end position="188"/>
    </location>
</feature>
<dbReference type="PANTHER" id="PTHR42759">
    <property type="entry name" value="MOXR FAMILY PROTEIN"/>
    <property type="match status" value="1"/>
</dbReference>
<dbReference type="Pfam" id="PF07726">
    <property type="entry name" value="AAA_3"/>
    <property type="match status" value="1"/>
</dbReference>
<dbReference type="InterPro" id="IPR027417">
    <property type="entry name" value="P-loop_NTPase"/>
</dbReference>
<comment type="caution">
    <text evidence="3">The sequence shown here is derived from an EMBL/GenBank/DDBJ whole genome shotgun (WGS) entry which is preliminary data.</text>
</comment>
<gene>
    <name evidence="3" type="primary">txxe 1366-moxR1</name>
    <name evidence="3" type="ORF">TXXE_08465</name>
</gene>
<dbReference type="Pfam" id="PF17863">
    <property type="entry name" value="AAA_lid_2"/>
    <property type="match status" value="1"/>
</dbReference>
<dbReference type="Proteomes" id="UP000681526">
    <property type="component" value="Unassembled WGS sequence"/>
</dbReference>
<sequence>MNDSEREDAMIESKADIAEAVERIHAVRREIAKVIVGQETVVEQLLWCLIAGGHALLESVPGLGKTMLIRTAADALDLTFSRIQFTPDLMPSDITGTRIVEFGAAGEPAAFRFQPGPIFGNLILADEINRATPKTQSALLEAMQERTVTAGGETHPLPRPFFVLATQNPLEQEGTYPLPEAQLDRFLLKIDVAYPSRAELKEIVARTTSAHEAKAEKAAGAEDLHRIQRYAKEVLVSDDMLDLAVQIVMLTHAGEPDVPDAVRRYVRYGAGPRGVQALVGIAKVRALLDGRLHVSRADLAAAAAPVLRHRIVLGYEALASGIRPDELVAEVLAAAGVSP</sequence>
<dbReference type="EMBL" id="CAJRAY010000038">
    <property type="protein sequence ID" value="CAG5085035.1"/>
    <property type="molecule type" value="Genomic_DNA"/>
</dbReference>
<evidence type="ECO:0000259" key="1">
    <source>
        <dbReference type="Pfam" id="PF07726"/>
    </source>
</evidence>
<dbReference type="InterPro" id="IPR050764">
    <property type="entry name" value="CbbQ/NirQ/NorQ/GpvN"/>
</dbReference>
<feature type="domain" description="ChlI/MoxR AAA lid" evidence="2">
    <location>
        <begin position="262"/>
        <end position="330"/>
    </location>
</feature>
<name>A0ABN7RY04_THEXY</name>
<proteinExistence type="predicted"/>
<evidence type="ECO:0000313" key="3">
    <source>
        <dbReference type="EMBL" id="CAG5085035.1"/>
    </source>
</evidence>
<keyword evidence="4" id="KW-1185">Reference proteome</keyword>
<dbReference type="Gene3D" id="1.10.8.80">
    <property type="entry name" value="Magnesium chelatase subunit I, C-Terminal domain"/>
    <property type="match status" value="1"/>
</dbReference>
<evidence type="ECO:0000259" key="2">
    <source>
        <dbReference type="Pfam" id="PF17863"/>
    </source>
</evidence>
<dbReference type="SUPFAM" id="SSF52540">
    <property type="entry name" value="P-loop containing nucleoside triphosphate hydrolases"/>
    <property type="match status" value="1"/>
</dbReference>
<reference evidence="3 4" key="1">
    <citation type="submission" date="2021-04" db="EMBL/GenBank/DDBJ databases">
        <authorList>
            <person name="Rakotoarivonina H."/>
        </authorList>
    </citation>
    <scope>NUCLEOTIDE SEQUENCE [LARGE SCALE GENOMIC DNA]</scope>
    <source>
        <strain evidence="3 4">XE</strain>
    </source>
</reference>
<dbReference type="PANTHER" id="PTHR42759:SF1">
    <property type="entry name" value="MAGNESIUM-CHELATASE SUBUNIT CHLD"/>
    <property type="match status" value="1"/>
</dbReference>